<accession>A0A813KVA8</accession>
<proteinExistence type="predicted"/>
<feature type="transmembrane region" description="Helical" evidence="1">
    <location>
        <begin position="103"/>
        <end position="123"/>
    </location>
</feature>
<organism evidence="2 3">
    <name type="scientific">Polarella glacialis</name>
    <name type="common">Dinoflagellate</name>
    <dbReference type="NCBI Taxonomy" id="89957"/>
    <lineage>
        <taxon>Eukaryota</taxon>
        <taxon>Sar</taxon>
        <taxon>Alveolata</taxon>
        <taxon>Dinophyceae</taxon>
        <taxon>Suessiales</taxon>
        <taxon>Suessiaceae</taxon>
        <taxon>Polarella</taxon>
    </lineage>
</organism>
<evidence type="ECO:0000313" key="3">
    <source>
        <dbReference type="Proteomes" id="UP000626109"/>
    </source>
</evidence>
<protein>
    <submittedName>
        <fullName evidence="2">Uncharacterized protein</fullName>
    </submittedName>
</protein>
<keyword evidence="1" id="KW-0472">Membrane</keyword>
<evidence type="ECO:0000256" key="1">
    <source>
        <dbReference type="SAM" id="Phobius"/>
    </source>
</evidence>
<comment type="caution">
    <text evidence="2">The sequence shown here is derived from an EMBL/GenBank/DDBJ whole genome shotgun (WGS) entry which is preliminary data.</text>
</comment>
<name>A0A813KVA8_POLGL</name>
<reference evidence="2" key="1">
    <citation type="submission" date="2021-02" db="EMBL/GenBank/DDBJ databases">
        <authorList>
            <person name="Dougan E. K."/>
            <person name="Rhodes N."/>
            <person name="Thang M."/>
            <person name="Chan C."/>
        </authorList>
    </citation>
    <scope>NUCLEOTIDE SEQUENCE</scope>
</reference>
<feature type="non-terminal residue" evidence="2">
    <location>
        <position position="1"/>
    </location>
</feature>
<keyword evidence="1" id="KW-0812">Transmembrane</keyword>
<keyword evidence="1" id="KW-1133">Transmembrane helix</keyword>
<gene>
    <name evidence="2" type="ORF">PGLA2088_LOCUS38751</name>
</gene>
<sequence>AKRQSLALGVACLASQLLRTKWPPAWPAKRSPLATASCSLSHAVKNLGIRGYELLVWGYDAIFFRRDLQPLFAAQMKQQYPLDEFECYRTGFCIRCFCCCFCVAGLGFVCCCFVICFILSSVVSP</sequence>
<dbReference type="Proteomes" id="UP000626109">
    <property type="component" value="Unassembled WGS sequence"/>
</dbReference>
<evidence type="ECO:0000313" key="2">
    <source>
        <dbReference type="EMBL" id="CAE8715770.1"/>
    </source>
</evidence>
<dbReference type="AlphaFoldDB" id="A0A813KVA8"/>
<dbReference type="EMBL" id="CAJNNW010032860">
    <property type="protein sequence ID" value="CAE8715770.1"/>
    <property type="molecule type" value="Genomic_DNA"/>
</dbReference>